<dbReference type="Gramene" id="Pp3c13_12670V3.2">
    <property type="protein sequence ID" value="Pp3c13_12670V3.2"/>
    <property type="gene ID" value="Pp3c13_12670"/>
</dbReference>
<evidence type="ECO:0000313" key="2">
    <source>
        <dbReference type="EnsemblPlants" id="Pp3c13_12670V3.1"/>
    </source>
</evidence>
<keyword evidence="3" id="KW-1185">Reference proteome</keyword>
<reference evidence="2" key="3">
    <citation type="submission" date="2020-12" db="UniProtKB">
        <authorList>
            <consortium name="EnsemblPlants"/>
        </authorList>
    </citation>
    <scope>IDENTIFICATION</scope>
</reference>
<proteinExistence type="predicted"/>
<dbReference type="OrthoDB" id="10581787at2759"/>
<dbReference type="Proteomes" id="UP000006727">
    <property type="component" value="Chromosome 13"/>
</dbReference>
<dbReference type="GeneID" id="112290793"/>
<organism evidence="1">
    <name type="scientific">Physcomitrium patens</name>
    <name type="common">Spreading-leaved earth moss</name>
    <name type="synonym">Physcomitrella patens</name>
    <dbReference type="NCBI Taxonomy" id="3218"/>
    <lineage>
        <taxon>Eukaryota</taxon>
        <taxon>Viridiplantae</taxon>
        <taxon>Streptophyta</taxon>
        <taxon>Embryophyta</taxon>
        <taxon>Bryophyta</taxon>
        <taxon>Bryophytina</taxon>
        <taxon>Bryopsida</taxon>
        <taxon>Funariidae</taxon>
        <taxon>Funariales</taxon>
        <taxon>Funariaceae</taxon>
        <taxon>Physcomitrium</taxon>
    </lineage>
</organism>
<dbReference type="AlphaFoldDB" id="A0A2K1JLP0"/>
<evidence type="ECO:0000313" key="3">
    <source>
        <dbReference type="Proteomes" id="UP000006727"/>
    </source>
</evidence>
<gene>
    <name evidence="2" type="primary">LOC112290793</name>
    <name evidence="1" type="ORF">PHYPA_017293</name>
</gene>
<dbReference type="RefSeq" id="XP_024393250.1">
    <property type="nucleotide sequence ID" value="XM_024537482.2"/>
</dbReference>
<dbReference type="EMBL" id="ABEU02000013">
    <property type="protein sequence ID" value="PNR42463.1"/>
    <property type="molecule type" value="Genomic_DNA"/>
</dbReference>
<dbReference type="EnsemblPlants" id="Pp3c13_12670V3.2">
    <property type="protein sequence ID" value="Pp3c13_12670V3.2"/>
    <property type="gene ID" value="Pp3c13_12670"/>
</dbReference>
<dbReference type="EnsemblPlants" id="Pp3c13_12670V3.1">
    <property type="protein sequence ID" value="Pp3c13_12670V3.1"/>
    <property type="gene ID" value="Pp3c13_12670"/>
</dbReference>
<reference evidence="1 3" key="1">
    <citation type="journal article" date="2008" name="Science">
        <title>The Physcomitrella genome reveals evolutionary insights into the conquest of land by plants.</title>
        <authorList>
            <person name="Rensing S."/>
            <person name="Lang D."/>
            <person name="Zimmer A."/>
            <person name="Terry A."/>
            <person name="Salamov A."/>
            <person name="Shapiro H."/>
            <person name="Nishiyama T."/>
            <person name="Perroud P.-F."/>
            <person name="Lindquist E."/>
            <person name="Kamisugi Y."/>
            <person name="Tanahashi T."/>
            <person name="Sakakibara K."/>
            <person name="Fujita T."/>
            <person name="Oishi K."/>
            <person name="Shin-I T."/>
            <person name="Kuroki Y."/>
            <person name="Toyoda A."/>
            <person name="Suzuki Y."/>
            <person name="Hashimoto A."/>
            <person name="Yamaguchi K."/>
            <person name="Sugano A."/>
            <person name="Kohara Y."/>
            <person name="Fujiyama A."/>
            <person name="Anterola A."/>
            <person name="Aoki S."/>
            <person name="Ashton N."/>
            <person name="Barbazuk W.B."/>
            <person name="Barker E."/>
            <person name="Bennetzen J."/>
            <person name="Bezanilla M."/>
            <person name="Blankenship R."/>
            <person name="Cho S.H."/>
            <person name="Dutcher S."/>
            <person name="Estelle M."/>
            <person name="Fawcett J.A."/>
            <person name="Gundlach H."/>
            <person name="Hanada K."/>
            <person name="Heyl A."/>
            <person name="Hicks K.A."/>
            <person name="Hugh J."/>
            <person name="Lohr M."/>
            <person name="Mayer K."/>
            <person name="Melkozernov A."/>
            <person name="Murata T."/>
            <person name="Nelson D."/>
            <person name="Pils B."/>
            <person name="Prigge M."/>
            <person name="Reiss B."/>
            <person name="Renner T."/>
            <person name="Rombauts S."/>
            <person name="Rushton P."/>
            <person name="Sanderfoot A."/>
            <person name="Schween G."/>
            <person name="Shiu S.-H."/>
            <person name="Stueber K."/>
            <person name="Theodoulou F.L."/>
            <person name="Tu H."/>
            <person name="Van de Peer Y."/>
            <person name="Verrier P.J."/>
            <person name="Waters E."/>
            <person name="Wood A."/>
            <person name="Yang L."/>
            <person name="Cove D."/>
            <person name="Cuming A."/>
            <person name="Hasebe M."/>
            <person name="Lucas S."/>
            <person name="Mishler D.B."/>
            <person name="Reski R."/>
            <person name="Grigoriev I."/>
            <person name="Quatrano R.S."/>
            <person name="Boore J.L."/>
        </authorList>
    </citation>
    <scope>NUCLEOTIDE SEQUENCE [LARGE SCALE GENOMIC DNA]</scope>
    <source>
        <strain evidence="2 3">cv. Gransden 2004</strain>
    </source>
</reference>
<accession>A0A2K1JLP0</accession>
<dbReference type="EnsemblPlants" id="Pp3c13_12670V3.3">
    <property type="protein sequence ID" value="Pp3c13_12670V3.3"/>
    <property type="gene ID" value="Pp3c13_12670"/>
</dbReference>
<dbReference type="Gramene" id="Pp3c13_12670V3.3">
    <property type="protein sequence ID" value="Pp3c13_12670V3.3"/>
    <property type="gene ID" value="Pp3c13_12670"/>
</dbReference>
<reference evidence="1 3" key="2">
    <citation type="journal article" date="2018" name="Plant J.">
        <title>The Physcomitrella patens chromosome-scale assembly reveals moss genome structure and evolution.</title>
        <authorList>
            <person name="Lang D."/>
            <person name="Ullrich K.K."/>
            <person name="Murat F."/>
            <person name="Fuchs J."/>
            <person name="Jenkins J."/>
            <person name="Haas F.B."/>
            <person name="Piednoel M."/>
            <person name="Gundlach H."/>
            <person name="Van Bel M."/>
            <person name="Meyberg R."/>
            <person name="Vives C."/>
            <person name="Morata J."/>
            <person name="Symeonidi A."/>
            <person name="Hiss M."/>
            <person name="Muchero W."/>
            <person name="Kamisugi Y."/>
            <person name="Saleh O."/>
            <person name="Blanc G."/>
            <person name="Decker E.L."/>
            <person name="van Gessel N."/>
            <person name="Grimwood J."/>
            <person name="Hayes R.D."/>
            <person name="Graham S.W."/>
            <person name="Gunter L.E."/>
            <person name="McDaniel S.F."/>
            <person name="Hoernstein S.N.W."/>
            <person name="Larsson A."/>
            <person name="Li F.W."/>
            <person name="Perroud P.F."/>
            <person name="Phillips J."/>
            <person name="Ranjan P."/>
            <person name="Rokshar D.S."/>
            <person name="Rothfels C.J."/>
            <person name="Schneider L."/>
            <person name="Shu S."/>
            <person name="Stevenson D.W."/>
            <person name="Thummler F."/>
            <person name="Tillich M."/>
            <person name="Villarreal Aguilar J.C."/>
            <person name="Widiez T."/>
            <person name="Wong G.K."/>
            <person name="Wymore A."/>
            <person name="Zhang Y."/>
            <person name="Zimmer A.D."/>
            <person name="Quatrano R.S."/>
            <person name="Mayer K.F.X."/>
            <person name="Goodstein D."/>
            <person name="Casacuberta J.M."/>
            <person name="Vandepoele K."/>
            <person name="Reski R."/>
            <person name="Cuming A.C."/>
            <person name="Tuskan G.A."/>
            <person name="Maumus F."/>
            <person name="Salse J."/>
            <person name="Schmutz J."/>
            <person name="Rensing S.A."/>
        </authorList>
    </citation>
    <scope>NUCLEOTIDE SEQUENCE [LARGE SCALE GENOMIC DNA]</scope>
    <source>
        <strain evidence="2 3">cv. Gransden 2004</strain>
    </source>
</reference>
<dbReference type="KEGG" id="ppp:112290793"/>
<sequence>MEISETKKNQQKRKSEESLLVFIHLGRAPNAVVVECIECQRGSSKEVIMPSPSARKTPAELWLEQLKRHQSSKVGGQPQPWVIQRILVNQRDVVLLSRAPRAALSAGINSLVDNEDNSWFRPLRSRKEKASYY</sequence>
<evidence type="ECO:0000313" key="1">
    <source>
        <dbReference type="EMBL" id="PNR42463.1"/>
    </source>
</evidence>
<protein>
    <submittedName>
        <fullName evidence="1 2">Uncharacterized protein</fullName>
    </submittedName>
</protein>
<name>A0A2K1JLP0_PHYPA</name>
<dbReference type="PaxDb" id="3218-PP1S5_149V6.1"/>
<dbReference type="Gramene" id="Pp3c13_12670V3.1">
    <property type="protein sequence ID" value="Pp3c13_12670V3.1"/>
    <property type="gene ID" value="Pp3c13_12670"/>
</dbReference>